<evidence type="ECO:0000313" key="16">
    <source>
        <dbReference type="EMBL" id="MBC5722411.1"/>
    </source>
</evidence>
<dbReference type="GO" id="GO:0004615">
    <property type="term" value="F:phosphomannomutase activity"/>
    <property type="evidence" value="ECO:0007669"/>
    <property type="project" value="TreeGrafter"/>
</dbReference>
<dbReference type="Pfam" id="PF02880">
    <property type="entry name" value="PGM_PMM_III"/>
    <property type="match status" value="1"/>
</dbReference>
<feature type="domain" description="Alpha-D-phosphohexomutase alpha/beta/alpha" evidence="13">
    <location>
        <begin position="3"/>
        <end position="134"/>
    </location>
</feature>
<evidence type="ECO:0000256" key="11">
    <source>
        <dbReference type="RuleBase" id="RU004327"/>
    </source>
</evidence>
<sequence>MGKLFGTDGIRGVVNAGLDADLAYKVGLAAAIVLSKDKKPGEKPLVTIGKDTRISGDLLKGSLIAGLCTAGADVLDLGTLPTPGVAWVTVDEGADAGIVISASHNPFEHNGIKIFNGQGFKLSDELEEKIEDIVLFGHNNVPMKTGGDIGKVSYVAPKASEDYIDHLESTIDSTLGGLRILVDCANGAASTTAARLFDRFSKLRTDVINADPDGININEKCGSTHIDGLAAMVKAGGYDIGIAFDGDADRCLAVDELGNLIDGDQIMAACGLDMKAKGKLPGNAIVATVMSNLGLHLYSKEKGMDLECTAVGDRNVLERMLEKGYRLGGEQSGHMIFLEYATTGDGQLTALQMLALLKESGKRASELFGCCPRFPQVLINVPVTDNDVKKSAMASPLLAQAVQQEESALNGEGRVLVRPSGTEALMRVMVEAKTEEIAQAAAQRLADLIPQL</sequence>
<feature type="binding site" evidence="9">
    <location>
        <position position="247"/>
    </location>
    <ligand>
        <name>Mg(2+)</name>
        <dbReference type="ChEBI" id="CHEBI:18420"/>
    </ligand>
</feature>
<evidence type="ECO:0000256" key="9">
    <source>
        <dbReference type="HAMAP-Rule" id="MF_01554"/>
    </source>
</evidence>
<dbReference type="InterPro" id="IPR016055">
    <property type="entry name" value="A-D-PHexomutase_a/b/a-I/II/III"/>
</dbReference>
<dbReference type="InterPro" id="IPR006352">
    <property type="entry name" value="GlmM_bact"/>
</dbReference>
<comment type="similarity">
    <text evidence="1 9 10">Belongs to the phosphohexose mutase family.</text>
</comment>
<dbReference type="EC" id="5.4.2.10" evidence="7 9"/>
<dbReference type="Gene3D" id="3.30.310.50">
    <property type="entry name" value="Alpha-D-phosphohexomutase, C-terminal domain"/>
    <property type="match status" value="1"/>
</dbReference>
<dbReference type="InterPro" id="IPR036900">
    <property type="entry name" value="A-D-PHexomutase_C_sf"/>
</dbReference>
<dbReference type="PANTHER" id="PTHR42946:SF1">
    <property type="entry name" value="PHOSPHOGLUCOMUTASE (ALPHA-D-GLUCOSE-1,6-BISPHOSPHATE-DEPENDENT)"/>
    <property type="match status" value="1"/>
</dbReference>
<dbReference type="FunFam" id="3.40.120.10:FF:000002">
    <property type="entry name" value="Phosphoglucosamine mutase"/>
    <property type="match status" value="1"/>
</dbReference>
<dbReference type="Proteomes" id="UP000628736">
    <property type="component" value="Unassembled WGS sequence"/>
</dbReference>
<dbReference type="Pfam" id="PF00408">
    <property type="entry name" value="PGM_PMM_IV"/>
    <property type="match status" value="1"/>
</dbReference>
<dbReference type="InterPro" id="IPR005845">
    <property type="entry name" value="A-D-PHexomutase_a/b/a-II"/>
</dbReference>
<evidence type="ECO:0000256" key="8">
    <source>
        <dbReference type="ARBA" id="ARBA00068193"/>
    </source>
</evidence>
<evidence type="ECO:0000256" key="4">
    <source>
        <dbReference type="ARBA" id="ARBA00022842"/>
    </source>
</evidence>
<feature type="modified residue" description="Phosphoserine" evidence="9">
    <location>
        <position position="103"/>
    </location>
</feature>
<comment type="PTM">
    <text evidence="9">Activated by phosphorylation.</text>
</comment>
<evidence type="ECO:0000313" key="17">
    <source>
        <dbReference type="Proteomes" id="UP000628736"/>
    </source>
</evidence>
<evidence type="ECO:0000259" key="14">
    <source>
        <dbReference type="Pfam" id="PF02879"/>
    </source>
</evidence>
<dbReference type="InterPro" id="IPR005844">
    <property type="entry name" value="A-D-PHexomutase_a/b/a-I"/>
</dbReference>
<evidence type="ECO:0000259" key="13">
    <source>
        <dbReference type="Pfam" id="PF02878"/>
    </source>
</evidence>
<dbReference type="InterPro" id="IPR050060">
    <property type="entry name" value="Phosphoglucosamine_mutase"/>
</dbReference>
<dbReference type="GO" id="GO:0000287">
    <property type="term" value="F:magnesium ion binding"/>
    <property type="evidence" value="ECO:0007669"/>
    <property type="project" value="UniProtKB-UniRule"/>
</dbReference>
<dbReference type="AlphaFoldDB" id="A0A8J6J7Z2"/>
<evidence type="ECO:0000256" key="5">
    <source>
        <dbReference type="ARBA" id="ARBA00023235"/>
    </source>
</evidence>
<feature type="domain" description="Alpha-D-phosphohexomutase alpha/beta/alpha" evidence="14">
    <location>
        <begin position="161"/>
        <end position="258"/>
    </location>
</feature>
<feature type="domain" description="Alpha-D-phosphohexomutase alpha/beta/alpha" evidence="15">
    <location>
        <begin position="262"/>
        <end position="368"/>
    </location>
</feature>
<dbReference type="PROSITE" id="PS00710">
    <property type="entry name" value="PGM_PMM"/>
    <property type="match status" value="1"/>
</dbReference>
<comment type="catalytic activity">
    <reaction evidence="6 9 11">
        <text>alpha-D-glucosamine 1-phosphate = D-glucosamine 6-phosphate</text>
        <dbReference type="Rhea" id="RHEA:23424"/>
        <dbReference type="ChEBI" id="CHEBI:58516"/>
        <dbReference type="ChEBI" id="CHEBI:58725"/>
        <dbReference type="EC" id="5.4.2.10"/>
    </reaction>
</comment>
<dbReference type="Pfam" id="PF02878">
    <property type="entry name" value="PGM_PMM_I"/>
    <property type="match status" value="1"/>
</dbReference>
<reference evidence="16" key="1">
    <citation type="submission" date="2020-08" db="EMBL/GenBank/DDBJ databases">
        <title>Genome public.</title>
        <authorList>
            <person name="Liu C."/>
            <person name="Sun Q."/>
        </authorList>
    </citation>
    <scope>NUCLEOTIDE SEQUENCE</scope>
    <source>
        <strain evidence="16">NSJ-23</strain>
    </source>
</reference>
<dbReference type="GO" id="GO:0005829">
    <property type="term" value="C:cytosol"/>
    <property type="evidence" value="ECO:0007669"/>
    <property type="project" value="TreeGrafter"/>
</dbReference>
<name>A0A8J6J7Z2_9FIRM</name>
<feature type="binding site" description="via phosphate group" evidence="9">
    <location>
        <position position="103"/>
    </location>
    <ligand>
        <name>Mg(2+)</name>
        <dbReference type="ChEBI" id="CHEBI:18420"/>
    </ligand>
</feature>
<accession>A0A8J6J7Z2</accession>
<dbReference type="GO" id="GO:0006048">
    <property type="term" value="P:UDP-N-acetylglucosamine biosynthetic process"/>
    <property type="evidence" value="ECO:0007669"/>
    <property type="project" value="TreeGrafter"/>
</dbReference>
<dbReference type="InterPro" id="IPR005843">
    <property type="entry name" value="A-D-PHexomutase_C"/>
</dbReference>
<comment type="caution">
    <text evidence="16">The sequence shown here is derived from an EMBL/GenBank/DDBJ whole genome shotgun (WGS) entry which is preliminary data.</text>
</comment>
<comment type="function">
    <text evidence="9 11">Catalyzes the conversion of glucosamine-6-phosphate to glucosamine-1-phosphate.</text>
</comment>
<dbReference type="GO" id="GO:0009252">
    <property type="term" value="P:peptidoglycan biosynthetic process"/>
    <property type="evidence" value="ECO:0007669"/>
    <property type="project" value="TreeGrafter"/>
</dbReference>
<keyword evidence="17" id="KW-1185">Reference proteome</keyword>
<feature type="binding site" evidence="9">
    <location>
        <position position="245"/>
    </location>
    <ligand>
        <name>Mg(2+)</name>
        <dbReference type="ChEBI" id="CHEBI:18420"/>
    </ligand>
</feature>
<dbReference type="PRINTS" id="PR00509">
    <property type="entry name" value="PGMPMM"/>
</dbReference>
<feature type="binding site" evidence="9">
    <location>
        <position position="249"/>
    </location>
    <ligand>
        <name>Mg(2+)</name>
        <dbReference type="ChEBI" id="CHEBI:18420"/>
    </ligand>
</feature>
<dbReference type="SUPFAM" id="SSF53738">
    <property type="entry name" value="Phosphoglucomutase, first 3 domains"/>
    <property type="match status" value="3"/>
</dbReference>
<protein>
    <recommendedName>
        <fullName evidence="8 9">Phosphoglucosamine mutase</fullName>
        <ecNumber evidence="7 9">5.4.2.10</ecNumber>
    </recommendedName>
</protein>
<gene>
    <name evidence="9" type="primary">glmM</name>
    <name evidence="16" type="ORF">H8S11_06260</name>
</gene>
<evidence type="ECO:0000256" key="10">
    <source>
        <dbReference type="RuleBase" id="RU004326"/>
    </source>
</evidence>
<dbReference type="HAMAP" id="MF_01554_B">
    <property type="entry name" value="GlmM_B"/>
    <property type="match status" value="1"/>
</dbReference>
<dbReference type="NCBIfam" id="TIGR01455">
    <property type="entry name" value="glmM"/>
    <property type="match status" value="1"/>
</dbReference>
<dbReference type="Gene3D" id="3.40.120.10">
    <property type="entry name" value="Alpha-D-Glucose-1,6-Bisphosphate, subunit A, domain 3"/>
    <property type="match status" value="3"/>
</dbReference>
<organism evidence="16 17">
    <name type="scientific">Flintibacter hominis</name>
    <dbReference type="NCBI Taxonomy" id="2763048"/>
    <lineage>
        <taxon>Bacteria</taxon>
        <taxon>Bacillati</taxon>
        <taxon>Bacillota</taxon>
        <taxon>Clostridia</taxon>
        <taxon>Eubacteriales</taxon>
        <taxon>Flintibacter</taxon>
    </lineage>
</organism>
<dbReference type="Pfam" id="PF02879">
    <property type="entry name" value="PGM_PMM_II"/>
    <property type="match status" value="1"/>
</dbReference>
<evidence type="ECO:0000256" key="3">
    <source>
        <dbReference type="ARBA" id="ARBA00022723"/>
    </source>
</evidence>
<keyword evidence="3 9" id="KW-0479">Metal-binding</keyword>
<dbReference type="FunFam" id="3.40.120.10:FF:000001">
    <property type="entry name" value="Phosphoglucosamine mutase"/>
    <property type="match status" value="1"/>
</dbReference>
<dbReference type="GO" id="GO:0008966">
    <property type="term" value="F:phosphoglucosamine mutase activity"/>
    <property type="evidence" value="ECO:0007669"/>
    <property type="project" value="UniProtKB-UniRule"/>
</dbReference>
<evidence type="ECO:0000256" key="1">
    <source>
        <dbReference type="ARBA" id="ARBA00010231"/>
    </source>
</evidence>
<dbReference type="InterPro" id="IPR016066">
    <property type="entry name" value="A-D-PHexomutase_CS"/>
</dbReference>
<dbReference type="FunFam" id="3.30.310.50:FF:000001">
    <property type="entry name" value="Phosphoglucosamine mutase"/>
    <property type="match status" value="1"/>
</dbReference>
<dbReference type="PANTHER" id="PTHR42946">
    <property type="entry name" value="PHOSPHOHEXOSE MUTASE"/>
    <property type="match status" value="1"/>
</dbReference>
<proteinExistence type="inferred from homology"/>
<evidence type="ECO:0000256" key="7">
    <source>
        <dbReference type="ARBA" id="ARBA00066330"/>
    </source>
</evidence>
<feature type="active site" description="Phosphoserine intermediate" evidence="9">
    <location>
        <position position="103"/>
    </location>
</feature>
<dbReference type="CDD" id="cd05802">
    <property type="entry name" value="GlmM"/>
    <property type="match status" value="1"/>
</dbReference>
<keyword evidence="4 9" id="KW-0460">Magnesium</keyword>
<comment type="cofactor">
    <cofactor evidence="9">
        <name>Mg(2+)</name>
        <dbReference type="ChEBI" id="CHEBI:18420"/>
    </cofactor>
    <text evidence="9">Binds 1 Mg(2+) ion per subunit.</text>
</comment>
<evidence type="ECO:0000256" key="2">
    <source>
        <dbReference type="ARBA" id="ARBA00022553"/>
    </source>
</evidence>
<dbReference type="InterPro" id="IPR005846">
    <property type="entry name" value="A-D-PHexomutase_a/b/a-III"/>
</dbReference>
<evidence type="ECO:0000259" key="15">
    <source>
        <dbReference type="Pfam" id="PF02880"/>
    </source>
</evidence>
<keyword evidence="5 9" id="KW-0413">Isomerase</keyword>
<feature type="domain" description="Alpha-D-phosphohexomutase C-terminal" evidence="12">
    <location>
        <begin position="378"/>
        <end position="447"/>
    </location>
</feature>
<dbReference type="InterPro" id="IPR005841">
    <property type="entry name" value="Alpha-D-phosphohexomutase_SF"/>
</dbReference>
<dbReference type="RefSeq" id="WP_186852551.1">
    <property type="nucleotide sequence ID" value="NZ_JACOPO010000003.1"/>
</dbReference>
<dbReference type="SUPFAM" id="SSF55957">
    <property type="entry name" value="Phosphoglucomutase, C-terminal domain"/>
    <property type="match status" value="1"/>
</dbReference>
<keyword evidence="2 9" id="KW-0597">Phosphoprotein</keyword>
<dbReference type="GO" id="GO:0005975">
    <property type="term" value="P:carbohydrate metabolic process"/>
    <property type="evidence" value="ECO:0007669"/>
    <property type="project" value="InterPro"/>
</dbReference>
<evidence type="ECO:0000256" key="6">
    <source>
        <dbReference type="ARBA" id="ARBA00050364"/>
    </source>
</evidence>
<evidence type="ECO:0000259" key="12">
    <source>
        <dbReference type="Pfam" id="PF00408"/>
    </source>
</evidence>
<dbReference type="EMBL" id="JACOPO010000003">
    <property type="protein sequence ID" value="MBC5722411.1"/>
    <property type="molecule type" value="Genomic_DNA"/>
</dbReference>